<name>A0A8D9HK49_BRACM</name>
<reference evidence="1 2" key="1">
    <citation type="submission" date="2021-07" db="EMBL/GenBank/DDBJ databases">
        <authorList>
            <consortium name="Genoscope - CEA"/>
            <person name="William W."/>
        </authorList>
    </citation>
    <scope>NUCLEOTIDE SEQUENCE [LARGE SCALE GENOMIC DNA]</scope>
</reference>
<dbReference type="EMBL" id="LS974623">
    <property type="protein sequence ID" value="CAG7900740.1"/>
    <property type="molecule type" value="Genomic_DNA"/>
</dbReference>
<proteinExistence type="predicted"/>
<gene>
    <name evidence="1" type="ORF">BRAPAZ1V2_A07P03840.2</name>
</gene>
<evidence type="ECO:0000313" key="2">
    <source>
        <dbReference type="Proteomes" id="UP000694005"/>
    </source>
</evidence>
<dbReference type="Proteomes" id="UP000694005">
    <property type="component" value="Chromosome A07"/>
</dbReference>
<evidence type="ECO:0000313" key="1">
    <source>
        <dbReference type="EMBL" id="CAG7900740.1"/>
    </source>
</evidence>
<sequence length="60" mass="6792">MQVMVVFLPSELITIKIFIVLEMNDIINVVLQLSFKIIANRDSKMSSPSAETNNVQNIQL</sequence>
<accession>A0A8D9HK49</accession>
<organism evidence="1 2">
    <name type="scientific">Brassica campestris</name>
    <name type="common">Field mustard</name>
    <dbReference type="NCBI Taxonomy" id="3711"/>
    <lineage>
        <taxon>Eukaryota</taxon>
        <taxon>Viridiplantae</taxon>
        <taxon>Streptophyta</taxon>
        <taxon>Embryophyta</taxon>
        <taxon>Tracheophyta</taxon>
        <taxon>Spermatophyta</taxon>
        <taxon>Magnoliopsida</taxon>
        <taxon>eudicotyledons</taxon>
        <taxon>Gunneridae</taxon>
        <taxon>Pentapetalae</taxon>
        <taxon>rosids</taxon>
        <taxon>malvids</taxon>
        <taxon>Brassicales</taxon>
        <taxon>Brassicaceae</taxon>
        <taxon>Brassiceae</taxon>
        <taxon>Brassica</taxon>
    </lineage>
</organism>
<protein>
    <submittedName>
        <fullName evidence="1">Uncharacterized protein</fullName>
    </submittedName>
</protein>
<dbReference type="AlphaFoldDB" id="A0A8D9HK49"/>
<dbReference type="Gramene" id="A07p03840.2_BraZ1">
    <property type="protein sequence ID" value="A07p03840.2_BraZ1.CDS.1"/>
    <property type="gene ID" value="A07g03840.2_BraZ1"/>
</dbReference>